<reference evidence="9" key="1">
    <citation type="journal article" date="2014" name="Genome Announc.">
        <title>Draft genome sequence of Weissella oryzae SG25T, isolated from fermented rice grains.</title>
        <authorList>
            <person name="Tanizawa Y."/>
            <person name="Fujisawa T."/>
            <person name="Mochizuki T."/>
            <person name="Kaminuma E."/>
            <person name="Suzuki Y."/>
            <person name="Nakamura Y."/>
            <person name="Tohno M."/>
        </authorList>
    </citation>
    <scope>NUCLEOTIDE SEQUENCE [LARGE SCALE GENOMIC DNA]</scope>
    <source>
        <strain evidence="9">DSM 25784 / JCM 18191 / LMG 30913 / SG25</strain>
    </source>
</reference>
<dbReference type="InterPro" id="IPR020456">
    <property type="entry name" value="Acylphosphatase"/>
</dbReference>
<dbReference type="PANTHER" id="PTHR47268">
    <property type="entry name" value="ACYLPHOSPHATASE"/>
    <property type="match status" value="1"/>
</dbReference>
<evidence type="ECO:0000256" key="2">
    <source>
        <dbReference type="ARBA" id="ARBA00012150"/>
    </source>
</evidence>
<evidence type="ECO:0000256" key="4">
    <source>
        <dbReference type="ARBA" id="ARBA00047645"/>
    </source>
</evidence>
<dbReference type="Gene3D" id="3.30.70.100">
    <property type="match status" value="1"/>
</dbReference>
<dbReference type="InterPro" id="IPR036046">
    <property type="entry name" value="Acylphosphatase-like_dom_sf"/>
</dbReference>
<dbReference type="Proteomes" id="UP000030643">
    <property type="component" value="Unassembled WGS sequence"/>
</dbReference>
<evidence type="ECO:0000256" key="5">
    <source>
        <dbReference type="PROSITE-ProRule" id="PRU00520"/>
    </source>
</evidence>
<comment type="similarity">
    <text evidence="1 6">Belongs to the acylphosphatase family.</text>
</comment>
<dbReference type="InterPro" id="IPR001792">
    <property type="entry name" value="Acylphosphatase-like_dom"/>
</dbReference>
<evidence type="ECO:0000256" key="6">
    <source>
        <dbReference type="RuleBase" id="RU004168"/>
    </source>
</evidence>
<evidence type="ECO:0000313" key="9">
    <source>
        <dbReference type="Proteomes" id="UP000030643"/>
    </source>
</evidence>
<comment type="catalytic activity">
    <reaction evidence="4 5">
        <text>an acyl phosphate + H2O = a carboxylate + phosphate + H(+)</text>
        <dbReference type="Rhea" id="RHEA:14965"/>
        <dbReference type="ChEBI" id="CHEBI:15377"/>
        <dbReference type="ChEBI" id="CHEBI:15378"/>
        <dbReference type="ChEBI" id="CHEBI:29067"/>
        <dbReference type="ChEBI" id="CHEBI:43474"/>
        <dbReference type="ChEBI" id="CHEBI:59918"/>
        <dbReference type="EC" id="3.6.1.7"/>
    </reaction>
</comment>
<feature type="active site" evidence="5">
    <location>
        <position position="38"/>
    </location>
</feature>
<protein>
    <recommendedName>
        <fullName evidence="3 5">acylphosphatase</fullName>
        <ecNumber evidence="2 5">3.6.1.7</ecNumber>
    </recommendedName>
</protein>
<feature type="active site" evidence="5">
    <location>
        <position position="20"/>
    </location>
</feature>
<dbReference type="eggNOG" id="COG1254">
    <property type="taxonomic scope" value="Bacteria"/>
</dbReference>
<dbReference type="EMBL" id="DF820484">
    <property type="protein sequence ID" value="GAK30108.1"/>
    <property type="molecule type" value="Genomic_DNA"/>
</dbReference>
<evidence type="ECO:0000256" key="1">
    <source>
        <dbReference type="ARBA" id="ARBA00005614"/>
    </source>
</evidence>
<evidence type="ECO:0000259" key="7">
    <source>
        <dbReference type="PROSITE" id="PS51160"/>
    </source>
</evidence>
<gene>
    <name evidence="8" type="primary">acyP</name>
    <name evidence="8" type="ORF">WOSG25_012050</name>
</gene>
<proteinExistence type="inferred from homology"/>
<dbReference type="PROSITE" id="PS00150">
    <property type="entry name" value="ACYLPHOSPHATASE_1"/>
    <property type="match status" value="1"/>
</dbReference>
<keyword evidence="5" id="KW-0378">Hydrolase</keyword>
<sequence>MTIQAIQVQVTGRVQGVGFRYFVKLEAKRLGLVGSATNQADGSVLALAQGEETVLADFIDFLTHRQPAPYGRVDAVQQKIVAVNPQLTRFETH</sequence>
<dbReference type="RefSeq" id="WP_045476286.1">
    <property type="nucleotide sequence ID" value="NZ_DF820484.1"/>
</dbReference>
<evidence type="ECO:0000313" key="8">
    <source>
        <dbReference type="EMBL" id="GAK30108.1"/>
    </source>
</evidence>
<name>A0A069CS76_WEIOS</name>
<dbReference type="PRINTS" id="PR00112">
    <property type="entry name" value="ACYLPHPHTASE"/>
</dbReference>
<dbReference type="Pfam" id="PF00708">
    <property type="entry name" value="Acylphosphatase"/>
    <property type="match status" value="1"/>
</dbReference>
<organism evidence="8 9">
    <name type="scientific">Weissella oryzae (strain DSM 25784 / JCM 18191 / LMG 30913 / SG25)</name>
    <dbReference type="NCBI Taxonomy" id="1329250"/>
    <lineage>
        <taxon>Bacteria</taxon>
        <taxon>Bacillati</taxon>
        <taxon>Bacillota</taxon>
        <taxon>Bacilli</taxon>
        <taxon>Lactobacillales</taxon>
        <taxon>Lactobacillaceae</taxon>
        <taxon>Weissella</taxon>
    </lineage>
</organism>
<keyword evidence="9" id="KW-1185">Reference proteome</keyword>
<feature type="domain" description="Acylphosphatase-like" evidence="7">
    <location>
        <begin position="5"/>
        <end position="93"/>
    </location>
</feature>
<dbReference type="STRING" id="1329250.WOSG25_012050"/>
<dbReference type="PROSITE" id="PS51160">
    <property type="entry name" value="ACYLPHOSPHATASE_3"/>
    <property type="match status" value="1"/>
</dbReference>
<dbReference type="EC" id="3.6.1.7" evidence="2 5"/>
<accession>A0A069CS76</accession>
<evidence type="ECO:0000256" key="3">
    <source>
        <dbReference type="ARBA" id="ARBA00015991"/>
    </source>
</evidence>
<dbReference type="AlphaFoldDB" id="A0A069CS76"/>
<dbReference type="GO" id="GO:0003998">
    <property type="term" value="F:acylphosphatase activity"/>
    <property type="evidence" value="ECO:0007669"/>
    <property type="project" value="UniProtKB-EC"/>
</dbReference>
<dbReference type="PANTHER" id="PTHR47268:SF4">
    <property type="entry name" value="ACYLPHOSPHATASE"/>
    <property type="match status" value="1"/>
</dbReference>
<dbReference type="InterPro" id="IPR017968">
    <property type="entry name" value="Acylphosphatase_CS"/>
</dbReference>
<dbReference type="SUPFAM" id="SSF54975">
    <property type="entry name" value="Acylphosphatase/BLUF domain-like"/>
    <property type="match status" value="1"/>
</dbReference>